<evidence type="ECO:0000313" key="3">
    <source>
        <dbReference type="Proteomes" id="UP000542342"/>
    </source>
</evidence>
<dbReference type="AlphaFoldDB" id="A0A7V9ABX6"/>
<gene>
    <name evidence="2" type="ORF">H0921_08540</name>
</gene>
<feature type="transmembrane region" description="Helical" evidence="1">
    <location>
        <begin position="47"/>
        <end position="67"/>
    </location>
</feature>
<keyword evidence="1" id="KW-0812">Transmembrane</keyword>
<evidence type="ECO:0000313" key="2">
    <source>
        <dbReference type="EMBL" id="MBA2226207.1"/>
    </source>
</evidence>
<comment type="caution">
    <text evidence="2">The sequence shown here is derived from an EMBL/GenBank/DDBJ whole genome shotgun (WGS) entry which is preliminary data.</text>
</comment>
<dbReference type="Proteomes" id="UP000542342">
    <property type="component" value="Unassembled WGS sequence"/>
</dbReference>
<dbReference type="InterPro" id="IPR019546">
    <property type="entry name" value="TAT_signal_bac_arc"/>
</dbReference>
<feature type="transmembrane region" description="Helical" evidence="1">
    <location>
        <begin position="16"/>
        <end position="35"/>
    </location>
</feature>
<evidence type="ECO:0000256" key="1">
    <source>
        <dbReference type="SAM" id="Phobius"/>
    </source>
</evidence>
<dbReference type="NCBIfam" id="TIGR01409">
    <property type="entry name" value="TAT_signal_seq"/>
    <property type="match status" value="1"/>
</dbReference>
<name>A0A7V9ABX6_9BACT</name>
<dbReference type="EMBL" id="JACEFB010000004">
    <property type="protein sequence ID" value="MBA2226207.1"/>
    <property type="molecule type" value="Genomic_DNA"/>
</dbReference>
<sequence>MSSSGNGETQAARRQFVQGVIWTVLAAALALGLLAYALQPENPKADFYYLAAALAALAALVNGWSAYQGYRRARRPSPPAASPPASSD</sequence>
<proteinExistence type="predicted"/>
<reference evidence="2 3" key="1">
    <citation type="submission" date="2020-07" db="EMBL/GenBank/DDBJ databases">
        <title>Thermogemmata thermophila gen. nov., sp. nov., a novel moderate thermophilic planctomycete from a Kamchatka hot spring.</title>
        <authorList>
            <person name="Elcheninov A.G."/>
            <person name="Podosokorskaya O.A."/>
            <person name="Kovaleva O.L."/>
            <person name="Novikov A."/>
            <person name="Bonch-Osmolovskaya E.A."/>
            <person name="Toshchakov S.V."/>
            <person name="Kublanov I.V."/>
        </authorList>
    </citation>
    <scope>NUCLEOTIDE SEQUENCE [LARGE SCALE GENOMIC DNA]</scope>
    <source>
        <strain evidence="2 3">2918</strain>
    </source>
</reference>
<keyword evidence="3" id="KW-1185">Reference proteome</keyword>
<dbReference type="RefSeq" id="WP_194537626.1">
    <property type="nucleotide sequence ID" value="NZ_JACEFB010000004.1"/>
</dbReference>
<organism evidence="2 3">
    <name type="scientific">Thermogemmata fonticola</name>
    <dbReference type="NCBI Taxonomy" id="2755323"/>
    <lineage>
        <taxon>Bacteria</taxon>
        <taxon>Pseudomonadati</taxon>
        <taxon>Planctomycetota</taxon>
        <taxon>Planctomycetia</taxon>
        <taxon>Gemmatales</taxon>
        <taxon>Gemmataceae</taxon>
        <taxon>Thermogemmata</taxon>
    </lineage>
</organism>
<protein>
    <submittedName>
        <fullName evidence="2">Twin-arginine translocation signal domain-containing protein</fullName>
    </submittedName>
</protein>
<keyword evidence="1" id="KW-1133">Transmembrane helix</keyword>
<accession>A0A7V9ABX6</accession>
<keyword evidence="1" id="KW-0472">Membrane</keyword>